<reference evidence="5" key="1">
    <citation type="submission" date="2022-01" db="EMBL/GenBank/DDBJ databases">
        <title>Lysobacter chinensis sp. nov., a bacterium isolated from cow dung compost.</title>
        <authorList>
            <person name="Liu Y."/>
        </authorList>
    </citation>
    <scope>NUCLEOTIDE SEQUENCE</scope>
    <source>
        <strain evidence="5">TLK-CK17</strain>
    </source>
</reference>
<evidence type="ECO:0000256" key="2">
    <source>
        <dbReference type="ARBA" id="ARBA00022801"/>
    </source>
</evidence>
<evidence type="ECO:0000259" key="4">
    <source>
        <dbReference type="SMART" id="SM00797"/>
    </source>
</evidence>
<dbReference type="PANTHER" id="PTHR43309">
    <property type="entry name" value="5-OXOPROLINASE SUBUNIT C"/>
    <property type="match status" value="1"/>
</dbReference>
<gene>
    <name evidence="5" type="ORF">L3V18_15565</name>
</gene>
<protein>
    <submittedName>
        <fullName evidence="5">Biotin-dependent carboxyltransferase family protein</fullName>
    </submittedName>
</protein>
<dbReference type="InterPro" id="IPR052708">
    <property type="entry name" value="PxpC"/>
</dbReference>
<keyword evidence="6" id="KW-1185">Reference proteome</keyword>
<dbReference type="InterPro" id="IPR029000">
    <property type="entry name" value="Cyclophilin-like_dom_sf"/>
</dbReference>
<evidence type="ECO:0000256" key="1">
    <source>
        <dbReference type="ARBA" id="ARBA00022741"/>
    </source>
</evidence>
<evidence type="ECO:0000313" key="5">
    <source>
        <dbReference type="EMBL" id="MCF7223194.1"/>
    </source>
</evidence>
<organism evidence="5 6">
    <name type="scientific">Marilutibacter chinensis</name>
    <dbReference type="NCBI Taxonomy" id="2912247"/>
    <lineage>
        <taxon>Bacteria</taxon>
        <taxon>Pseudomonadati</taxon>
        <taxon>Pseudomonadota</taxon>
        <taxon>Gammaproteobacteria</taxon>
        <taxon>Lysobacterales</taxon>
        <taxon>Lysobacteraceae</taxon>
        <taxon>Marilutibacter</taxon>
    </lineage>
</organism>
<accession>A0ABS9HWB3</accession>
<dbReference type="Proteomes" id="UP001430796">
    <property type="component" value="Unassembled WGS sequence"/>
</dbReference>
<proteinExistence type="predicted"/>
<dbReference type="RefSeq" id="WP_237056083.1">
    <property type="nucleotide sequence ID" value="NZ_JAKJPO010000012.1"/>
</dbReference>
<dbReference type="Pfam" id="PF02626">
    <property type="entry name" value="CT_A_B"/>
    <property type="match status" value="1"/>
</dbReference>
<keyword evidence="1" id="KW-0547">Nucleotide-binding</keyword>
<dbReference type="Gene3D" id="2.40.100.10">
    <property type="entry name" value="Cyclophilin-like"/>
    <property type="match status" value="1"/>
</dbReference>
<name>A0ABS9HWB3_9GAMM</name>
<keyword evidence="2" id="KW-0378">Hydrolase</keyword>
<evidence type="ECO:0000256" key="3">
    <source>
        <dbReference type="ARBA" id="ARBA00022840"/>
    </source>
</evidence>
<sequence length="324" mass="34431">MMLTVEQPGVLSTVQDIGRTGWRHLGVARAGALDPDAARLANRLVGNPADAAVLEFTLIGPTLWLDAPTTIALCGAEADVVHTDAGGTRTLIGAGRPVGLPPGSLRIGRLRRGIRGWLAVKGGLRTPEMLGSRSTDLRGGFGGHAGRALARGDALQLGPGDAVPRTQVRQPRWWVEFDPLPGDTMIVRFVPLPHADGIARQLASRPWRVDARSNRQGLRLQGEPLPVPAGDIVSAAVAPGTIQLPPDGQPIVLLADAQTTGGYRRLGHVVASDLPRLAQAGPGTGLHWIAVDTDTGASLRRARLAQWRRLEYLLDERLRSMPDG</sequence>
<reference evidence="5" key="2">
    <citation type="submission" date="2022-01" db="EMBL/GenBank/DDBJ databases">
        <authorList>
            <person name="Zhou L.Y."/>
        </authorList>
    </citation>
    <scope>NUCLEOTIDE SEQUENCE</scope>
    <source>
        <strain evidence="5">TLK-CK17</strain>
    </source>
</reference>
<dbReference type="InterPro" id="IPR003778">
    <property type="entry name" value="CT_A_B"/>
</dbReference>
<evidence type="ECO:0000313" key="6">
    <source>
        <dbReference type="Proteomes" id="UP001430796"/>
    </source>
</evidence>
<dbReference type="EMBL" id="JAKJPO010000012">
    <property type="protein sequence ID" value="MCF7223194.1"/>
    <property type="molecule type" value="Genomic_DNA"/>
</dbReference>
<keyword evidence="3" id="KW-0067">ATP-binding</keyword>
<feature type="domain" description="Carboxyltransferase" evidence="4">
    <location>
        <begin position="24"/>
        <end position="306"/>
    </location>
</feature>
<comment type="caution">
    <text evidence="5">The sequence shown here is derived from an EMBL/GenBank/DDBJ whole genome shotgun (WGS) entry which is preliminary data.</text>
</comment>
<dbReference type="SMART" id="SM00797">
    <property type="entry name" value="AHS2"/>
    <property type="match status" value="1"/>
</dbReference>
<dbReference type="PANTHER" id="PTHR43309:SF3">
    <property type="entry name" value="5-OXOPROLINASE SUBUNIT C"/>
    <property type="match status" value="1"/>
</dbReference>
<dbReference type="NCBIfam" id="TIGR00724">
    <property type="entry name" value="urea_amlyse_rel"/>
    <property type="match status" value="1"/>
</dbReference>